<feature type="chain" id="PRO_5004745371" description="DUF4136 domain-containing protein" evidence="1">
    <location>
        <begin position="21"/>
        <end position="201"/>
    </location>
</feature>
<feature type="signal peptide" evidence="1">
    <location>
        <begin position="1"/>
        <end position="20"/>
    </location>
</feature>
<reference evidence="2 3" key="1">
    <citation type="journal article" date="2014" name="Genome Announc.">
        <title>Complete genome sequence of Magnetospirillum gryphiswaldense MSR-1.</title>
        <authorList>
            <person name="Wang X."/>
            <person name="Wang Q."/>
            <person name="Zhang W."/>
            <person name="Wang Y."/>
            <person name="Li L."/>
            <person name="Wen T."/>
            <person name="Zhang T."/>
            <person name="Zhang Y."/>
            <person name="Xu J."/>
            <person name="Hu J."/>
            <person name="Li S."/>
            <person name="Liu L."/>
            <person name="Liu J."/>
            <person name="Jiang W."/>
            <person name="Tian J."/>
            <person name="Li Y."/>
            <person name="Schuler D."/>
            <person name="Wang L."/>
            <person name="Li J."/>
        </authorList>
    </citation>
    <scope>NUCLEOTIDE SEQUENCE [LARGE SCALE GENOMIC DNA]</scope>
    <source>
        <strain evidence="3">DSM 6361 / JCM 21280 / NBRC 15271 / MSR-1</strain>
    </source>
</reference>
<dbReference type="HOGENOM" id="CLU_1359039_0_0_5"/>
<dbReference type="Proteomes" id="UP000018922">
    <property type="component" value="Chromosome I"/>
</dbReference>
<name>V6F8Y4_MAGGM</name>
<evidence type="ECO:0000313" key="3">
    <source>
        <dbReference type="Proteomes" id="UP000018922"/>
    </source>
</evidence>
<accession>V6F8Y4</accession>
<sequence length="201" mass="21833">MPSFVIAVAVLLLVSACATQSPVIQVETSRYHRLTSPVAGRDVVILANADQSPGDEFATYADLIGQALENLGWRVVETPDQAAAVLRFRWAVDAPVVETVLTPSAIPPMGNMWGYRRSAWGADPFPYWQAQRITHYPKWLSVTIVEANQPPSAAPLFEGRVTSRRGGTTMAPIMPYLVRGMFDGFPGPNGAVEAKALEVQP</sequence>
<keyword evidence="1" id="KW-0732">Signal</keyword>
<dbReference type="STRING" id="1430440.MGMSRv2__4006"/>
<protein>
    <recommendedName>
        <fullName evidence="4">DUF4136 domain-containing protein</fullName>
    </recommendedName>
</protein>
<organism evidence="2 3">
    <name type="scientific">Magnetospirillum gryphiswaldense (strain DSM 6361 / JCM 21280 / NBRC 15271 / MSR-1)</name>
    <dbReference type="NCBI Taxonomy" id="431944"/>
    <lineage>
        <taxon>Bacteria</taxon>
        <taxon>Pseudomonadati</taxon>
        <taxon>Pseudomonadota</taxon>
        <taxon>Alphaproteobacteria</taxon>
        <taxon>Rhodospirillales</taxon>
        <taxon>Rhodospirillaceae</taxon>
        <taxon>Magnetospirillum</taxon>
    </lineage>
</organism>
<dbReference type="EMBL" id="HG794546">
    <property type="protein sequence ID" value="CDL01221.1"/>
    <property type="molecule type" value="Genomic_DNA"/>
</dbReference>
<dbReference type="KEGG" id="mgy:MGMSRv2__4006"/>
<dbReference type="AlphaFoldDB" id="V6F8Y4"/>
<evidence type="ECO:0000256" key="1">
    <source>
        <dbReference type="SAM" id="SignalP"/>
    </source>
</evidence>
<keyword evidence="3" id="KW-1185">Reference proteome</keyword>
<proteinExistence type="predicted"/>
<evidence type="ECO:0008006" key="4">
    <source>
        <dbReference type="Google" id="ProtNLM"/>
    </source>
</evidence>
<evidence type="ECO:0000313" key="2">
    <source>
        <dbReference type="EMBL" id="CDL01221.1"/>
    </source>
</evidence>
<gene>
    <name evidence="2" type="ordered locus">MGMSRv2__4006</name>
</gene>